<feature type="compositionally biased region" description="Polar residues" evidence="1">
    <location>
        <begin position="176"/>
        <end position="203"/>
    </location>
</feature>
<dbReference type="PRINTS" id="PR01217">
    <property type="entry name" value="PRICHEXTENSN"/>
</dbReference>
<organism evidence="2 3">
    <name type="scientific">Plakobranchus ocellatus</name>
    <dbReference type="NCBI Taxonomy" id="259542"/>
    <lineage>
        <taxon>Eukaryota</taxon>
        <taxon>Metazoa</taxon>
        <taxon>Spiralia</taxon>
        <taxon>Lophotrochozoa</taxon>
        <taxon>Mollusca</taxon>
        <taxon>Gastropoda</taxon>
        <taxon>Heterobranchia</taxon>
        <taxon>Euthyneura</taxon>
        <taxon>Panpulmonata</taxon>
        <taxon>Sacoglossa</taxon>
        <taxon>Placobranchoidea</taxon>
        <taxon>Plakobranchidae</taxon>
        <taxon>Plakobranchus</taxon>
    </lineage>
</organism>
<accession>A0AAV3YYS6</accession>
<feature type="region of interest" description="Disordered" evidence="1">
    <location>
        <begin position="176"/>
        <end position="207"/>
    </location>
</feature>
<evidence type="ECO:0000313" key="2">
    <source>
        <dbReference type="EMBL" id="GFN88183.1"/>
    </source>
</evidence>
<reference evidence="2 3" key="1">
    <citation type="journal article" date="2021" name="Elife">
        <title>Chloroplast acquisition without the gene transfer in kleptoplastic sea slugs, Plakobranchus ocellatus.</title>
        <authorList>
            <person name="Maeda T."/>
            <person name="Takahashi S."/>
            <person name="Yoshida T."/>
            <person name="Shimamura S."/>
            <person name="Takaki Y."/>
            <person name="Nagai Y."/>
            <person name="Toyoda A."/>
            <person name="Suzuki Y."/>
            <person name="Arimoto A."/>
            <person name="Ishii H."/>
            <person name="Satoh N."/>
            <person name="Nishiyama T."/>
            <person name="Hasebe M."/>
            <person name="Maruyama T."/>
            <person name="Minagawa J."/>
            <person name="Obokata J."/>
            <person name="Shigenobu S."/>
        </authorList>
    </citation>
    <scope>NUCLEOTIDE SEQUENCE [LARGE SCALE GENOMIC DNA]</scope>
</reference>
<dbReference type="EMBL" id="BLXT01001841">
    <property type="protein sequence ID" value="GFN88183.1"/>
    <property type="molecule type" value="Genomic_DNA"/>
</dbReference>
<sequence>MEAHNLYGELNMINWSYTVKAKAALEANGVIDRGVGSYNNSNKFDNVTNSGVCDSSYKSTSENVLKLVGFSSSSHRDSGNVITAISYRTDSGLITELEVNDSSGSNNRYPRSVRTAMVLRTPDCNNKCEDLFIFVDAGHRYICQYKSIYKPPPTTTEMVTKTEKTTMDSFETTMKTTQSTVMSDPPQSTMMSNPPQTTTVMSNPPQTTTMMSNPPTTTMMSNPPQTTAMMSNPPQTTTMTNPPTTKMLTNPPTTTTMTNPPTTKMMTNAPTTTMMTNPSTTTTMTNPPTTKMMTNPPTTTTMTNPPTTAMMTNPPTTTTMTTPPQSTIMSSLQPSQRMANPMTTQTTSKPGK</sequence>
<dbReference type="Proteomes" id="UP000735302">
    <property type="component" value="Unassembled WGS sequence"/>
</dbReference>
<dbReference type="AlphaFoldDB" id="A0AAV3YYS6"/>
<name>A0AAV3YYS6_9GAST</name>
<proteinExistence type="predicted"/>
<evidence type="ECO:0000313" key="3">
    <source>
        <dbReference type="Proteomes" id="UP000735302"/>
    </source>
</evidence>
<feature type="compositionally biased region" description="Low complexity" evidence="1">
    <location>
        <begin position="235"/>
        <end position="327"/>
    </location>
</feature>
<gene>
    <name evidence="2" type="ORF">PoB_001468900</name>
</gene>
<feature type="compositionally biased region" description="Polar residues" evidence="1">
    <location>
        <begin position="328"/>
        <end position="352"/>
    </location>
</feature>
<protein>
    <submittedName>
        <fullName evidence="2">Rho guanine nucleotide exchange factor 4 isoform x1</fullName>
    </submittedName>
</protein>
<keyword evidence="3" id="KW-1185">Reference proteome</keyword>
<feature type="region of interest" description="Disordered" evidence="1">
    <location>
        <begin position="235"/>
        <end position="352"/>
    </location>
</feature>
<evidence type="ECO:0000256" key="1">
    <source>
        <dbReference type="SAM" id="MobiDB-lite"/>
    </source>
</evidence>
<comment type="caution">
    <text evidence="2">The sequence shown here is derived from an EMBL/GenBank/DDBJ whole genome shotgun (WGS) entry which is preliminary data.</text>
</comment>